<dbReference type="EMBL" id="NHYD01003440">
    <property type="protein sequence ID" value="PPQ77444.1"/>
    <property type="molecule type" value="Genomic_DNA"/>
</dbReference>
<comment type="caution">
    <text evidence="1">The sequence shown here is derived from an EMBL/GenBank/DDBJ whole genome shotgun (WGS) entry which is preliminary data.</text>
</comment>
<organism evidence="1 2">
    <name type="scientific">Psilocybe cyanescens</name>
    <dbReference type="NCBI Taxonomy" id="93625"/>
    <lineage>
        <taxon>Eukaryota</taxon>
        <taxon>Fungi</taxon>
        <taxon>Dikarya</taxon>
        <taxon>Basidiomycota</taxon>
        <taxon>Agaricomycotina</taxon>
        <taxon>Agaricomycetes</taxon>
        <taxon>Agaricomycetidae</taxon>
        <taxon>Agaricales</taxon>
        <taxon>Agaricineae</taxon>
        <taxon>Strophariaceae</taxon>
        <taxon>Psilocybe</taxon>
    </lineage>
</organism>
<protein>
    <submittedName>
        <fullName evidence="1">Uncharacterized protein</fullName>
    </submittedName>
</protein>
<evidence type="ECO:0000313" key="2">
    <source>
        <dbReference type="Proteomes" id="UP000283269"/>
    </source>
</evidence>
<name>A0A409WFY7_PSICY</name>
<keyword evidence="2" id="KW-1185">Reference proteome</keyword>
<dbReference type="OrthoDB" id="10037289at2759"/>
<gene>
    <name evidence="1" type="ORF">CVT25_011025</name>
</gene>
<dbReference type="InParanoid" id="A0A409WFY7"/>
<reference evidence="1 2" key="1">
    <citation type="journal article" date="2018" name="Evol. Lett.">
        <title>Horizontal gene cluster transfer increased hallucinogenic mushroom diversity.</title>
        <authorList>
            <person name="Reynolds H.T."/>
            <person name="Vijayakumar V."/>
            <person name="Gluck-Thaler E."/>
            <person name="Korotkin H.B."/>
            <person name="Matheny P.B."/>
            <person name="Slot J.C."/>
        </authorList>
    </citation>
    <scope>NUCLEOTIDE SEQUENCE [LARGE SCALE GENOMIC DNA]</scope>
    <source>
        <strain evidence="1 2">2631</strain>
    </source>
</reference>
<sequence length="138" mass="15570">MAFVEFELACTHKFNECDDRVNITTKTIGTCAVAVLRGLKAKIHLDAAQSGKSSGEDMLLREENEGCGFFQSQADFDLEIKRLTEWADDLDDDEEKEISRAEIKKQEKNRAKVIAKPWFATGKIHDEDDRSAFNPTSV</sequence>
<accession>A0A409WFY7</accession>
<proteinExistence type="predicted"/>
<dbReference type="Proteomes" id="UP000283269">
    <property type="component" value="Unassembled WGS sequence"/>
</dbReference>
<evidence type="ECO:0000313" key="1">
    <source>
        <dbReference type="EMBL" id="PPQ77444.1"/>
    </source>
</evidence>
<dbReference type="AlphaFoldDB" id="A0A409WFY7"/>